<dbReference type="AlphaFoldDB" id="A0A3B0RVH6"/>
<dbReference type="InterPro" id="IPR000741">
    <property type="entry name" value="FBA_I"/>
</dbReference>
<dbReference type="PANTHER" id="PTHR11627">
    <property type="entry name" value="FRUCTOSE-BISPHOSPHATE ALDOLASE"/>
    <property type="match status" value="1"/>
</dbReference>
<dbReference type="GO" id="GO:0006096">
    <property type="term" value="P:glycolytic process"/>
    <property type="evidence" value="ECO:0007669"/>
    <property type="project" value="UniProtKB-UniPathway"/>
</dbReference>
<comment type="similarity">
    <text evidence="2">Belongs to the class I fructose-bisphosphate aldolase family.</text>
</comment>
<protein>
    <recommendedName>
        <fullName evidence="3">fructose-bisphosphate aldolase</fullName>
        <ecNumber evidence="3">4.1.2.13</ecNumber>
    </recommendedName>
</protein>
<reference evidence="6" key="1">
    <citation type="submission" date="2018-06" db="EMBL/GenBank/DDBJ databases">
        <authorList>
            <person name="Zhirakovskaya E."/>
        </authorList>
    </citation>
    <scope>NUCLEOTIDE SEQUENCE</scope>
</reference>
<sequence length="299" mass="32269">MNAQQLARVSTEGGFIAALDQSGGSTPKALLAYGIQPDAYATDDEMFDLIHVMRTRIMTSPSFDGTRIMGAILFEDTMNRSVEGLPTPTFLWDTKGVVPFLKVDKGLADESDGAQIMKPIPNLDELLHHARDKHVFGTKMRSVIKLANRVGVDTVVDQQFAIARQILEAGLVPIIEPEIDIHSPEKAEAEALLRSAILRNLGTIADGQRTMLKLTLPDEDNFYADLVSHPKVLKVVALSGGYTRTDANSRLARNAGVVASFSRALTEGLSVQQSTGDFDAMLDASIGAIYDASRAGGTI</sequence>
<proteinExistence type="inferred from homology"/>
<comment type="pathway">
    <text evidence="1">Carbohydrate degradation; glycolysis; D-glyceraldehyde 3-phosphate and glycerone phosphate from D-glucose: step 4/4.</text>
</comment>
<evidence type="ECO:0000256" key="5">
    <source>
        <dbReference type="ARBA" id="ARBA00023239"/>
    </source>
</evidence>
<evidence type="ECO:0000313" key="6">
    <source>
        <dbReference type="EMBL" id="VAV97804.1"/>
    </source>
</evidence>
<dbReference type="Pfam" id="PF00274">
    <property type="entry name" value="Glycolytic"/>
    <property type="match status" value="1"/>
</dbReference>
<name>A0A3B0RVH6_9ZZZZ</name>
<dbReference type="Gene3D" id="3.20.20.70">
    <property type="entry name" value="Aldolase class I"/>
    <property type="match status" value="1"/>
</dbReference>
<accession>A0A3B0RVH6</accession>
<gene>
    <name evidence="6" type="ORF">MNBD_ACTINO02-509</name>
</gene>
<organism evidence="6">
    <name type="scientific">hydrothermal vent metagenome</name>
    <dbReference type="NCBI Taxonomy" id="652676"/>
    <lineage>
        <taxon>unclassified sequences</taxon>
        <taxon>metagenomes</taxon>
        <taxon>ecological metagenomes</taxon>
    </lineage>
</organism>
<evidence type="ECO:0000256" key="3">
    <source>
        <dbReference type="ARBA" id="ARBA00013068"/>
    </source>
</evidence>
<evidence type="ECO:0000256" key="4">
    <source>
        <dbReference type="ARBA" id="ARBA00023152"/>
    </source>
</evidence>
<dbReference type="UniPathway" id="UPA00109">
    <property type="reaction ID" value="UER00183"/>
</dbReference>
<dbReference type="SUPFAM" id="SSF51569">
    <property type="entry name" value="Aldolase"/>
    <property type="match status" value="1"/>
</dbReference>
<dbReference type="GO" id="GO:0004332">
    <property type="term" value="F:fructose-bisphosphate aldolase activity"/>
    <property type="evidence" value="ECO:0007669"/>
    <property type="project" value="UniProtKB-EC"/>
</dbReference>
<keyword evidence="4" id="KW-0324">Glycolysis</keyword>
<dbReference type="NCBIfam" id="NF003784">
    <property type="entry name" value="PRK05377.1"/>
    <property type="match status" value="1"/>
</dbReference>
<dbReference type="InterPro" id="IPR013785">
    <property type="entry name" value="Aldolase_TIM"/>
</dbReference>
<dbReference type="EMBL" id="UOEK01000125">
    <property type="protein sequence ID" value="VAV97804.1"/>
    <property type="molecule type" value="Genomic_DNA"/>
</dbReference>
<evidence type="ECO:0000256" key="1">
    <source>
        <dbReference type="ARBA" id="ARBA00004714"/>
    </source>
</evidence>
<keyword evidence="5 6" id="KW-0456">Lyase</keyword>
<evidence type="ECO:0000256" key="2">
    <source>
        <dbReference type="ARBA" id="ARBA00010387"/>
    </source>
</evidence>
<dbReference type="EC" id="4.1.2.13" evidence="3"/>